<dbReference type="Proteomes" id="UP001302745">
    <property type="component" value="Unassembled WGS sequence"/>
</dbReference>
<feature type="compositionally biased region" description="Polar residues" evidence="1">
    <location>
        <begin position="91"/>
        <end position="105"/>
    </location>
</feature>
<dbReference type="AlphaFoldDB" id="A0AAN6VVQ3"/>
<organism evidence="2 3">
    <name type="scientific">Chaetomidium leptoderma</name>
    <dbReference type="NCBI Taxonomy" id="669021"/>
    <lineage>
        <taxon>Eukaryota</taxon>
        <taxon>Fungi</taxon>
        <taxon>Dikarya</taxon>
        <taxon>Ascomycota</taxon>
        <taxon>Pezizomycotina</taxon>
        <taxon>Sordariomycetes</taxon>
        <taxon>Sordariomycetidae</taxon>
        <taxon>Sordariales</taxon>
        <taxon>Chaetomiaceae</taxon>
        <taxon>Chaetomidium</taxon>
    </lineage>
</organism>
<feature type="compositionally biased region" description="Polar residues" evidence="1">
    <location>
        <begin position="34"/>
        <end position="44"/>
    </location>
</feature>
<name>A0AAN6VVQ3_9PEZI</name>
<evidence type="ECO:0000313" key="3">
    <source>
        <dbReference type="Proteomes" id="UP001302745"/>
    </source>
</evidence>
<feature type="compositionally biased region" description="Polar residues" evidence="1">
    <location>
        <begin position="130"/>
        <end position="139"/>
    </location>
</feature>
<reference evidence="2" key="1">
    <citation type="journal article" date="2023" name="Mol. Phylogenet. Evol.">
        <title>Genome-scale phylogeny and comparative genomics of the fungal order Sordariales.</title>
        <authorList>
            <person name="Hensen N."/>
            <person name="Bonometti L."/>
            <person name="Westerberg I."/>
            <person name="Brannstrom I.O."/>
            <person name="Guillou S."/>
            <person name="Cros-Aarteil S."/>
            <person name="Calhoun S."/>
            <person name="Haridas S."/>
            <person name="Kuo A."/>
            <person name="Mondo S."/>
            <person name="Pangilinan J."/>
            <person name="Riley R."/>
            <person name="LaButti K."/>
            <person name="Andreopoulos B."/>
            <person name="Lipzen A."/>
            <person name="Chen C."/>
            <person name="Yan M."/>
            <person name="Daum C."/>
            <person name="Ng V."/>
            <person name="Clum A."/>
            <person name="Steindorff A."/>
            <person name="Ohm R.A."/>
            <person name="Martin F."/>
            <person name="Silar P."/>
            <person name="Natvig D.O."/>
            <person name="Lalanne C."/>
            <person name="Gautier V."/>
            <person name="Ament-Velasquez S.L."/>
            <person name="Kruys A."/>
            <person name="Hutchinson M.I."/>
            <person name="Powell A.J."/>
            <person name="Barry K."/>
            <person name="Miller A.N."/>
            <person name="Grigoriev I.V."/>
            <person name="Debuchy R."/>
            <person name="Gladieux P."/>
            <person name="Hiltunen Thoren M."/>
            <person name="Johannesson H."/>
        </authorList>
    </citation>
    <scope>NUCLEOTIDE SEQUENCE</scope>
    <source>
        <strain evidence="2">CBS 538.74</strain>
    </source>
</reference>
<evidence type="ECO:0000256" key="1">
    <source>
        <dbReference type="SAM" id="MobiDB-lite"/>
    </source>
</evidence>
<accession>A0AAN6VVQ3</accession>
<keyword evidence="3" id="KW-1185">Reference proteome</keyword>
<feature type="compositionally biased region" description="Low complexity" evidence="1">
    <location>
        <begin position="11"/>
        <end position="21"/>
    </location>
</feature>
<sequence>MGLFSRHAEPAHQPAPQHQQPVYEEPPRKHGLFSSKQEPVSQQPAYEEPNKKHGLFSSSRQEPAVPQQPAYDYEEPPKKHGLFGSRRHSPTRSTATHGTRSTASMSPDRDRSSSGGGDGIFRRSTDAGRNGTNVGSQRNGRLHRSFGNGNGHSSEMDPSIMQAQERLMGAEAAEAEADRALIAARESVREAHEHVRRLEVEAKEEARLAKIKEHHAKAFSKRGKQLGRHDY</sequence>
<evidence type="ECO:0000313" key="2">
    <source>
        <dbReference type="EMBL" id="KAK4157395.1"/>
    </source>
</evidence>
<feature type="compositionally biased region" description="Basic and acidic residues" evidence="1">
    <location>
        <begin position="1"/>
        <end position="10"/>
    </location>
</feature>
<proteinExistence type="predicted"/>
<feature type="region of interest" description="Disordered" evidence="1">
    <location>
        <begin position="1"/>
        <end position="161"/>
    </location>
</feature>
<reference evidence="2" key="2">
    <citation type="submission" date="2023-05" db="EMBL/GenBank/DDBJ databases">
        <authorList>
            <consortium name="Lawrence Berkeley National Laboratory"/>
            <person name="Steindorff A."/>
            <person name="Hensen N."/>
            <person name="Bonometti L."/>
            <person name="Westerberg I."/>
            <person name="Brannstrom I.O."/>
            <person name="Guillou S."/>
            <person name="Cros-Aarteil S."/>
            <person name="Calhoun S."/>
            <person name="Haridas S."/>
            <person name="Kuo A."/>
            <person name="Mondo S."/>
            <person name="Pangilinan J."/>
            <person name="Riley R."/>
            <person name="Labutti K."/>
            <person name="Andreopoulos B."/>
            <person name="Lipzen A."/>
            <person name="Chen C."/>
            <person name="Yanf M."/>
            <person name="Daum C."/>
            <person name="Ng V."/>
            <person name="Clum A."/>
            <person name="Ohm R."/>
            <person name="Martin F."/>
            <person name="Silar P."/>
            <person name="Natvig D."/>
            <person name="Lalanne C."/>
            <person name="Gautier V."/>
            <person name="Ament-Velasquez S.L."/>
            <person name="Kruys A."/>
            <person name="Hutchinson M.I."/>
            <person name="Powell A.J."/>
            <person name="Barry K."/>
            <person name="Miller A.N."/>
            <person name="Grigoriev I.V."/>
            <person name="Debuchy R."/>
            <person name="Gladieux P."/>
            <person name="Thoren M.H."/>
            <person name="Johannesson H."/>
        </authorList>
    </citation>
    <scope>NUCLEOTIDE SEQUENCE</scope>
    <source>
        <strain evidence="2">CBS 538.74</strain>
    </source>
</reference>
<feature type="compositionally biased region" description="Basic residues" evidence="1">
    <location>
        <begin position="79"/>
        <end position="90"/>
    </location>
</feature>
<gene>
    <name evidence="2" type="ORF">C8A00DRAFT_29684</name>
</gene>
<comment type="caution">
    <text evidence="2">The sequence shown here is derived from an EMBL/GenBank/DDBJ whole genome shotgun (WGS) entry which is preliminary data.</text>
</comment>
<protein>
    <submittedName>
        <fullName evidence="2">Uncharacterized protein</fullName>
    </submittedName>
</protein>
<dbReference type="EMBL" id="MU856851">
    <property type="protein sequence ID" value="KAK4157395.1"/>
    <property type="molecule type" value="Genomic_DNA"/>
</dbReference>